<gene>
    <name evidence="2" type="ORF">EVAR_50019_1</name>
</gene>
<keyword evidence="3" id="KW-1185">Reference proteome</keyword>
<organism evidence="2 3">
    <name type="scientific">Eumeta variegata</name>
    <name type="common">Bagworm moth</name>
    <name type="synonym">Eumeta japonica</name>
    <dbReference type="NCBI Taxonomy" id="151549"/>
    <lineage>
        <taxon>Eukaryota</taxon>
        <taxon>Metazoa</taxon>
        <taxon>Ecdysozoa</taxon>
        <taxon>Arthropoda</taxon>
        <taxon>Hexapoda</taxon>
        <taxon>Insecta</taxon>
        <taxon>Pterygota</taxon>
        <taxon>Neoptera</taxon>
        <taxon>Endopterygota</taxon>
        <taxon>Lepidoptera</taxon>
        <taxon>Glossata</taxon>
        <taxon>Ditrysia</taxon>
        <taxon>Tineoidea</taxon>
        <taxon>Psychidae</taxon>
        <taxon>Oiketicinae</taxon>
        <taxon>Eumeta</taxon>
    </lineage>
</organism>
<accession>A0A4C1YRJ1</accession>
<name>A0A4C1YRJ1_EUMVA</name>
<sequence length="96" mass="10508">MQTNEVYTARVRRRRRQARARRGEELQPPQQDLADETHIGNGVPAPGNIAFTYGGLFGVIFIYLSSNGAFNGGAPVHLCSCNDGRSNGSRVFTPSR</sequence>
<dbReference type="Proteomes" id="UP000299102">
    <property type="component" value="Unassembled WGS sequence"/>
</dbReference>
<evidence type="ECO:0000313" key="3">
    <source>
        <dbReference type="Proteomes" id="UP000299102"/>
    </source>
</evidence>
<reference evidence="2 3" key="1">
    <citation type="journal article" date="2019" name="Commun. Biol.">
        <title>The bagworm genome reveals a unique fibroin gene that provides high tensile strength.</title>
        <authorList>
            <person name="Kono N."/>
            <person name="Nakamura H."/>
            <person name="Ohtoshi R."/>
            <person name="Tomita M."/>
            <person name="Numata K."/>
            <person name="Arakawa K."/>
        </authorList>
    </citation>
    <scope>NUCLEOTIDE SEQUENCE [LARGE SCALE GENOMIC DNA]</scope>
</reference>
<comment type="caution">
    <text evidence="2">The sequence shown here is derived from an EMBL/GenBank/DDBJ whole genome shotgun (WGS) entry which is preliminary data.</text>
</comment>
<proteinExistence type="predicted"/>
<feature type="compositionally biased region" description="Basic residues" evidence="1">
    <location>
        <begin position="10"/>
        <end position="20"/>
    </location>
</feature>
<dbReference type="AlphaFoldDB" id="A0A4C1YRJ1"/>
<protein>
    <submittedName>
        <fullName evidence="2">Uncharacterized protein</fullName>
    </submittedName>
</protein>
<evidence type="ECO:0000313" key="2">
    <source>
        <dbReference type="EMBL" id="GBP77780.1"/>
    </source>
</evidence>
<evidence type="ECO:0000256" key="1">
    <source>
        <dbReference type="SAM" id="MobiDB-lite"/>
    </source>
</evidence>
<feature type="region of interest" description="Disordered" evidence="1">
    <location>
        <begin position="1"/>
        <end position="40"/>
    </location>
</feature>
<dbReference type="EMBL" id="BGZK01001346">
    <property type="protein sequence ID" value="GBP77780.1"/>
    <property type="molecule type" value="Genomic_DNA"/>
</dbReference>